<keyword evidence="1" id="KW-0539">Nucleus</keyword>
<dbReference type="InterPro" id="IPR036864">
    <property type="entry name" value="Zn2-C6_fun-type_DNA-bd_sf"/>
</dbReference>
<dbReference type="STRING" id="984485.A0A1E4RIN8"/>
<sequence length="715" mass="82864">MFVFPAFDENYKGRKRTFKCCRKCRSKRMKCTISSIDFEIVGCDNCQKLGLKCDLIKNEESSSNKKKTTRPSAPKSTTPVTEPLDSGQLPSVLQNDVNFPFGNDFLSQYQPIMNPLITSPCSKGNKEESMEDITGEYLYKKYNFVISLSTPKYLINKIPINGNSTNDIVQTRLKLGPDQNHIKNSSFYHFLQNINAFQLNSPGFVEITPTDLIKLIQIYFFKINSILPVIEEEEFWKNYQQNTISSIIVYSIVLIISNDDLAKPILMKSLRNCDLTKFETHLQKYQEDLEFKIRQLLLVLPELGDIDRLNRLITHVLILLQFGFNNYASEQSSQDLTDAINNAMSLLIHFQSLHDKLISEGLVDKLRYLGELFWTLFILDRFNAMINFKAMFIKREDFNVQLPIENEYLMKLVKVTFSLEDMLVSVYQPKNNLNQNTPSGNNKLFEENDFFLQQNFINYNPNNQVKQVNEYLPGYLSLQEYQHRTVFFIEKSIESVIFLGYRSKELKVSQYQVIDQQSLAVASNIKKYFNYLTENQTKNNLLINISIIPLIISIFFSVPITSKMKLLSKLKGKSALDITQDNVETIEILLNDYLAVVQNFTRKWWFIEDVIRTLHKMNKQMKKLKNHSYKKNKKRKIAYGDTNALPSIPLVSSPHYYSAIMQSSSESEDEPPVAPAQDYVPSLADDTIFDPEKFMDVFYNEFSLVPNVMKFLGDP</sequence>
<gene>
    <name evidence="3" type="ORF">HYPBUDRAFT_6426</name>
</gene>
<dbReference type="CDD" id="cd00067">
    <property type="entry name" value="GAL4"/>
    <property type="match status" value="1"/>
</dbReference>
<dbReference type="PANTHER" id="PTHR46910:SF1">
    <property type="entry name" value="MISCELLANEOUS ZN(II)2CYS6 TRANSCRIPTION FACTOR (EUROFUNG)-RELATED"/>
    <property type="match status" value="1"/>
</dbReference>
<name>A0A1E4RIN8_9ASCO</name>
<dbReference type="GO" id="GO:0008270">
    <property type="term" value="F:zinc ion binding"/>
    <property type="evidence" value="ECO:0007669"/>
    <property type="project" value="InterPro"/>
</dbReference>
<protein>
    <recommendedName>
        <fullName evidence="5">Zn(2)-C6 fungal-type domain-containing protein</fullName>
    </recommendedName>
</protein>
<keyword evidence="4" id="KW-1185">Reference proteome</keyword>
<accession>A0A1E4RIN8</accession>
<evidence type="ECO:0000313" key="4">
    <source>
        <dbReference type="Proteomes" id="UP000095085"/>
    </source>
</evidence>
<dbReference type="OrthoDB" id="10031947at2759"/>
<organism evidence="3 4">
    <name type="scientific">Hyphopichia burtonii NRRL Y-1933</name>
    <dbReference type="NCBI Taxonomy" id="984485"/>
    <lineage>
        <taxon>Eukaryota</taxon>
        <taxon>Fungi</taxon>
        <taxon>Dikarya</taxon>
        <taxon>Ascomycota</taxon>
        <taxon>Saccharomycotina</taxon>
        <taxon>Pichiomycetes</taxon>
        <taxon>Debaryomycetaceae</taxon>
        <taxon>Hyphopichia</taxon>
    </lineage>
</organism>
<dbReference type="RefSeq" id="XP_020076201.1">
    <property type="nucleotide sequence ID" value="XM_020223577.1"/>
</dbReference>
<dbReference type="PANTHER" id="PTHR46910">
    <property type="entry name" value="TRANSCRIPTION FACTOR PDR1"/>
    <property type="match status" value="1"/>
</dbReference>
<dbReference type="Proteomes" id="UP000095085">
    <property type="component" value="Unassembled WGS sequence"/>
</dbReference>
<reference evidence="4" key="1">
    <citation type="submission" date="2016-05" db="EMBL/GenBank/DDBJ databases">
        <title>Comparative genomics of biotechnologically important yeasts.</title>
        <authorList>
            <consortium name="DOE Joint Genome Institute"/>
            <person name="Riley R."/>
            <person name="Haridas S."/>
            <person name="Wolfe K.H."/>
            <person name="Lopes M.R."/>
            <person name="Hittinger C.T."/>
            <person name="Goker M."/>
            <person name="Salamov A."/>
            <person name="Wisecaver J."/>
            <person name="Long T.M."/>
            <person name="Aerts A.L."/>
            <person name="Barry K."/>
            <person name="Choi C."/>
            <person name="Clum A."/>
            <person name="Coughlan A.Y."/>
            <person name="Deshpande S."/>
            <person name="Douglass A.P."/>
            <person name="Hanson S.J."/>
            <person name="Klenk H.-P."/>
            <person name="Labutti K."/>
            <person name="Lapidus A."/>
            <person name="Lindquist E."/>
            <person name="Lipzen A."/>
            <person name="Meier-Kolthoff J.P."/>
            <person name="Ohm R.A."/>
            <person name="Otillar R.P."/>
            <person name="Pangilinan J."/>
            <person name="Peng Y."/>
            <person name="Rokas A."/>
            <person name="Rosa C.A."/>
            <person name="Scheuner C."/>
            <person name="Sibirny A.A."/>
            <person name="Slot J.C."/>
            <person name="Stielow J.B."/>
            <person name="Sun H."/>
            <person name="Kurtzman C.P."/>
            <person name="Blackwell M."/>
            <person name="Grigoriev I.V."/>
            <person name="Jeffries T.W."/>
        </authorList>
    </citation>
    <scope>NUCLEOTIDE SEQUENCE [LARGE SCALE GENOMIC DNA]</scope>
    <source>
        <strain evidence="4">NRRL Y-1933</strain>
    </source>
</reference>
<evidence type="ECO:0000313" key="3">
    <source>
        <dbReference type="EMBL" id="ODV67134.1"/>
    </source>
</evidence>
<dbReference type="InterPro" id="IPR001138">
    <property type="entry name" value="Zn2Cys6_DnaBD"/>
</dbReference>
<evidence type="ECO:0000256" key="1">
    <source>
        <dbReference type="ARBA" id="ARBA00023242"/>
    </source>
</evidence>
<evidence type="ECO:0008006" key="5">
    <source>
        <dbReference type="Google" id="ProtNLM"/>
    </source>
</evidence>
<dbReference type="SUPFAM" id="SSF57701">
    <property type="entry name" value="Zn2/Cys6 DNA-binding domain"/>
    <property type="match status" value="1"/>
</dbReference>
<feature type="compositionally biased region" description="Polar residues" evidence="2">
    <location>
        <begin position="70"/>
        <end position="80"/>
    </location>
</feature>
<feature type="region of interest" description="Disordered" evidence="2">
    <location>
        <begin position="62"/>
        <end position="88"/>
    </location>
</feature>
<evidence type="ECO:0000256" key="2">
    <source>
        <dbReference type="SAM" id="MobiDB-lite"/>
    </source>
</evidence>
<proteinExistence type="predicted"/>
<dbReference type="EMBL" id="KV454541">
    <property type="protein sequence ID" value="ODV67134.1"/>
    <property type="molecule type" value="Genomic_DNA"/>
</dbReference>
<dbReference type="GO" id="GO:0000981">
    <property type="term" value="F:DNA-binding transcription factor activity, RNA polymerase II-specific"/>
    <property type="evidence" value="ECO:0007669"/>
    <property type="project" value="InterPro"/>
</dbReference>
<dbReference type="InterPro" id="IPR050987">
    <property type="entry name" value="AtrR-like"/>
</dbReference>
<dbReference type="GeneID" id="30998126"/>
<dbReference type="AlphaFoldDB" id="A0A1E4RIN8"/>
<dbReference type="CDD" id="cd12148">
    <property type="entry name" value="fungal_TF_MHR"/>
    <property type="match status" value="1"/>
</dbReference>